<dbReference type="Proteomes" id="UP000186817">
    <property type="component" value="Unassembled WGS sequence"/>
</dbReference>
<keyword evidence="3" id="KW-1185">Reference proteome</keyword>
<organism evidence="2 3">
    <name type="scientific">Symbiodinium microadriaticum</name>
    <name type="common">Dinoflagellate</name>
    <name type="synonym">Zooxanthella microadriatica</name>
    <dbReference type="NCBI Taxonomy" id="2951"/>
    <lineage>
        <taxon>Eukaryota</taxon>
        <taxon>Sar</taxon>
        <taxon>Alveolata</taxon>
        <taxon>Dinophyceae</taxon>
        <taxon>Suessiales</taxon>
        <taxon>Symbiodiniaceae</taxon>
        <taxon>Symbiodinium</taxon>
    </lineage>
</organism>
<protein>
    <submittedName>
        <fullName evidence="2">Uncharacterized protein</fullName>
    </submittedName>
</protein>
<feature type="compositionally biased region" description="Low complexity" evidence="1">
    <location>
        <begin position="216"/>
        <end position="242"/>
    </location>
</feature>
<dbReference type="AlphaFoldDB" id="A0A1Q9DPT5"/>
<name>A0A1Q9DPT5_SYMMI</name>
<evidence type="ECO:0000313" key="2">
    <source>
        <dbReference type="EMBL" id="OLP97190.1"/>
    </source>
</evidence>
<accession>A0A1Q9DPT5</accession>
<proteinExistence type="predicted"/>
<feature type="region of interest" description="Disordered" evidence="1">
    <location>
        <begin position="349"/>
        <end position="372"/>
    </location>
</feature>
<sequence>MWECMTSETRKGRHLLSHCSRQASQAKEAERLSDVERSALIFQLHGVGVRREKTSLLEKMRASARQKRALPVPTGEDTSASSSPGEKLSELYQRASQDISSLASRLAQHNGLRQFSATFSNRAPPLELRMLLPELEASIEQQLQSLQSISNEIAQLEFPDQSRMDELKGAVCSYLRSGLEDASVTFEEQRSHLRVLQAAAPLTSPMTMPVPAMKLSSGSSPQPSQTGHFESFSTASTQSSPSMPEVQLDGWPDEDGEVDQRPASMPFAAVMSRACYGRLRKLSSNMVLVEEIVDEPQASSGYPSSATSSTLNRGFLEKAKDKPLYGPEGSAEGKVDPNTHKAHTEHKLNQDLNAGMNRGAAENNGIERPPWYTKEWPKDCQYNSPGCTLDDMETSAHKSDIHKDMVRASARWHDALAPGHL</sequence>
<evidence type="ECO:0000256" key="1">
    <source>
        <dbReference type="SAM" id="MobiDB-lite"/>
    </source>
</evidence>
<dbReference type="OrthoDB" id="120976at2759"/>
<comment type="caution">
    <text evidence="2">The sequence shown here is derived from an EMBL/GenBank/DDBJ whole genome shotgun (WGS) entry which is preliminary data.</text>
</comment>
<feature type="region of interest" description="Disordered" evidence="1">
    <location>
        <begin position="210"/>
        <end position="258"/>
    </location>
</feature>
<dbReference type="EMBL" id="LSRX01000443">
    <property type="protein sequence ID" value="OLP97190.1"/>
    <property type="molecule type" value="Genomic_DNA"/>
</dbReference>
<feature type="region of interest" description="Disordered" evidence="1">
    <location>
        <begin position="320"/>
        <end position="339"/>
    </location>
</feature>
<gene>
    <name evidence="2" type="ORF">AK812_SmicGene20538</name>
</gene>
<evidence type="ECO:0000313" key="3">
    <source>
        <dbReference type="Proteomes" id="UP000186817"/>
    </source>
</evidence>
<feature type="region of interest" description="Disordered" evidence="1">
    <location>
        <begin position="62"/>
        <end position="88"/>
    </location>
</feature>
<reference evidence="2 3" key="1">
    <citation type="submission" date="2016-02" db="EMBL/GenBank/DDBJ databases">
        <title>Genome analysis of coral dinoflagellate symbionts highlights evolutionary adaptations to a symbiotic lifestyle.</title>
        <authorList>
            <person name="Aranda M."/>
            <person name="Li Y."/>
            <person name="Liew Y.J."/>
            <person name="Baumgarten S."/>
            <person name="Simakov O."/>
            <person name="Wilson M."/>
            <person name="Piel J."/>
            <person name="Ashoor H."/>
            <person name="Bougouffa S."/>
            <person name="Bajic V.B."/>
            <person name="Ryu T."/>
            <person name="Ravasi T."/>
            <person name="Bayer T."/>
            <person name="Micklem G."/>
            <person name="Kim H."/>
            <person name="Bhak J."/>
            <person name="Lajeunesse T.C."/>
            <person name="Voolstra C.R."/>
        </authorList>
    </citation>
    <scope>NUCLEOTIDE SEQUENCE [LARGE SCALE GENOMIC DNA]</scope>
    <source>
        <strain evidence="2 3">CCMP2467</strain>
    </source>
</reference>